<dbReference type="RefSeq" id="WP_092050826.1">
    <property type="nucleotide sequence ID" value="NZ_FOQD01000009.1"/>
</dbReference>
<proteinExistence type="predicted"/>
<evidence type="ECO:0000313" key="3">
    <source>
        <dbReference type="EMBL" id="SFI47210.1"/>
    </source>
</evidence>
<dbReference type="Gene3D" id="3.40.50.720">
    <property type="entry name" value="NAD(P)-binding Rossmann-like Domain"/>
    <property type="match status" value="1"/>
</dbReference>
<feature type="domain" description="Gfo/Idh/MocA-like oxidoreductase N-terminal" evidence="1">
    <location>
        <begin position="41"/>
        <end position="163"/>
    </location>
</feature>
<name>A0A1I3IH40_9PLAN</name>
<reference evidence="4" key="1">
    <citation type="submission" date="2016-10" db="EMBL/GenBank/DDBJ databases">
        <authorList>
            <person name="Varghese N."/>
            <person name="Submissions S."/>
        </authorList>
    </citation>
    <scope>NUCLEOTIDE SEQUENCE [LARGE SCALE GENOMIC DNA]</scope>
    <source>
        <strain evidence="4">DSM 26348</strain>
    </source>
</reference>
<evidence type="ECO:0000313" key="4">
    <source>
        <dbReference type="Proteomes" id="UP000199518"/>
    </source>
</evidence>
<gene>
    <name evidence="3" type="ORF">SAMN05421753_109119</name>
</gene>
<dbReference type="Proteomes" id="UP000199518">
    <property type="component" value="Unassembled WGS sequence"/>
</dbReference>
<dbReference type="SUPFAM" id="SSF51735">
    <property type="entry name" value="NAD(P)-binding Rossmann-fold domains"/>
    <property type="match status" value="1"/>
</dbReference>
<dbReference type="OrthoDB" id="9788246at2"/>
<dbReference type="Pfam" id="PF19051">
    <property type="entry name" value="GFO_IDH_MocA_C2"/>
    <property type="match status" value="1"/>
</dbReference>
<dbReference type="EMBL" id="FOQD01000009">
    <property type="protein sequence ID" value="SFI47210.1"/>
    <property type="molecule type" value="Genomic_DNA"/>
</dbReference>
<organism evidence="3 4">
    <name type="scientific">Planctomicrobium piriforme</name>
    <dbReference type="NCBI Taxonomy" id="1576369"/>
    <lineage>
        <taxon>Bacteria</taxon>
        <taxon>Pseudomonadati</taxon>
        <taxon>Planctomycetota</taxon>
        <taxon>Planctomycetia</taxon>
        <taxon>Planctomycetales</taxon>
        <taxon>Planctomycetaceae</taxon>
        <taxon>Planctomicrobium</taxon>
    </lineage>
</organism>
<dbReference type="PANTHER" id="PTHR43818">
    <property type="entry name" value="BCDNA.GH03377"/>
    <property type="match status" value="1"/>
</dbReference>
<keyword evidence="4" id="KW-1185">Reference proteome</keyword>
<dbReference type="GO" id="GO:0000166">
    <property type="term" value="F:nucleotide binding"/>
    <property type="evidence" value="ECO:0007669"/>
    <property type="project" value="InterPro"/>
</dbReference>
<dbReference type="Pfam" id="PF01408">
    <property type="entry name" value="GFO_IDH_MocA"/>
    <property type="match status" value="1"/>
</dbReference>
<dbReference type="Gene3D" id="3.30.360.10">
    <property type="entry name" value="Dihydrodipicolinate Reductase, domain 2"/>
    <property type="match status" value="1"/>
</dbReference>
<accession>A0A1I3IH40</accession>
<dbReference type="AlphaFoldDB" id="A0A1I3IH40"/>
<dbReference type="PANTHER" id="PTHR43818:SF5">
    <property type="entry name" value="OXIDOREDUCTASE FAMILY PROTEIN"/>
    <property type="match status" value="1"/>
</dbReference>
<dbReference type="InterPro" id="IPR000683">
    <property type="entry name" value="Gfo/Idh/MocA-like_OxRdtase_N"/>
</dbReference>
<dbReference type="InterPro" id="IPR036291">
    <property type="entry name" value="NAD(P)-bd_dom_sf"/>
</dbReference>
<feature type="domain" description="Gfo/Idh/MocA-like oxidoreductase bacterial type C-terminal" evidence="2">
    <location>
        <begin position="206"/>
        <end position="304"/>
    </location>
</feature>
<evidence type="ECO:0000259" key="1">
    <source>
        <dbReference type="Pfam" id="PF01408"/>
    </source>
</evidence>
<evidence type="ECO:0000259" key="2">
    <source>
        <dbReference type="Pfam" id="PF19051"/>
    </source>
</evidence>
<protein>
    <submittedName>
        <fullName evidence="3">Predicted dehydrogenase</fullName>
    </submittedName>
</protein>
<dbReference type="SUPFAM" id="SSF55347">
    <property type="entry name" value="Glyceraldehyde-3-phosphate dehydrogenase-like, C-terminal domain"/>
    <property type="match status" value="1"/>
</dbReference>
<dbReference type="InterPro" id="IPR006311">
    <property type="entry name" value="TAT_signal"/>
</dbReference>
<sequence>MSLTRRYFLKSAAAIGAAAAVHHELRAQESKPIRSPNEKIGAAVIGTGSRGGEHIAALMGRDDVTIRTLCDADLANAATRAKGIESKGGQAPQIEQDFRRVLDDPSIEIVSIATPNHWHSLHAILALQAGKHVYVEKPVSHNVWEGRQLVNWARQLGKICQCGTQSRSSPSLQEAVKYVKEGRLGKIEYAIGTCYKPRKSIGKLDKPLQIPATVDYDLWCGPAAMVDLYRPQFHYDWHWDFNTGNGDMGNQGIHQMDIARWFLGEGVLSPRLMSIGGRVGYEDAGNTPNTQIVYHAYEKAPLIFETRGLPRKDVDYSTGMDNFRGSQVGVIVQCEKGYMVVPNYTQATAFDQEGKPLESWSSKGDANARHFANFFDAIRSGKHEDLNADILEGHLSSALCHTGAISHLLGTPKKAAEIEKEVAGNKLWEDSYKRMAEHLAANGVDINDPKLHVGPWLEMDQATERFTNNDAANKLLTRDYRKGYVVPDAIANQARRSFDGVN</sequence>
<dbReference type="InterPro" id="IPR043906">
    <property type="entry name" value="Gfo/Idh/MocA_OxRdtase_bact_C"/>
</dbReference>
<dbReference type="STRING" id="1576369.SAMN05421753_109119"/>
<dbReference type="PROSITE" id="PS51318">
    <property type="entry name" value="TAT"/>
    <property type="match status" value="1"/>
</dbReference>
<dbReference type="InterPro" id="IPR050463">
    <property type="entry name" value="Gfo/Idh/MocA_oxidrdct_glycsds"/>
</dbReference>